<dbReference type="InterPro" id="IPR000719">
    <property type="entry name" value="Prot_kinase_dom"/>
</dbReference>
<dbReference type="SMART" id="SM00220">
    <property type="entry name" value="S_TKc"/>
    <property type="match status" value="1"/>
</dbReference>
<reference evidence="11" key="1">
    <citation type="submission" date="2016-03" db="UniProtKB">
        <authorList>
            <consortium name="WormBaseParasite"/>
        </authorList>
    </citation>
    <scope>IDENTIFICATION</scope>
</reference>
<evidence type="ECO:0000313" key="10">
    <source>
        <dbReference type="Proteomes" id="UP000036681"/>
    </source>
</evidence>
<dbReference type="WBParaSite" id="ALUE_0000589001-mRNA-1">
    <property type="protein sequence ID" value="ALUE_0000589001-mRNA-1"/>
    <property type="gene ID" value="ALUE_0000589001"/>
</dbReference>
<feature type="compositionally biased region" description="Basic and acidic residues" evidence="8">
    <location>
        <begin position="492"/>
        <end position="506"/>
    </location>
</feature>
<proteinExistence type="predicted"/>
<dbReference type="PROSITE" id="PS00108">
    <property type="entry name" value="PROTEIN_KINASE_ST"/>
    <property type="match status" value="1"/>
</dbReference>
<evidence type="ECO:0000313" key="11">
    <source>
        <dbReference type="WBParaSite" id="ALUE_0000589001-mRNA-1"/>
    </source>
</evidence>
<evidence type="ECO:0000256" key="7">
    <source>
        <dbReference type="PROSITE-ProRule" id="PRU10141"/>
    </source>
</evidence>
<keyword evidence="6 7" id="KW-0067">ATP-binding</keyword>
<dbReference type="Gene3D" id="1.10.510.10">
    <property type="entry name" value="Transferase(Phosphotransferase) domain 1"/>
    <property type="match status" value="1"/>
</dbReference>
<feature type="compositionally biased region" description="Polar residues" evidence="8">
    <location>
        <begin position="941"/>
        <end position="954"/>
    </location>
</feature>
<feature type="compositionally biased region" description="Low complexity" evidence="8">
    <location>
        <begin position="909"/>
        <end position="922"/>
    </location>
</feature>
<feature type="compositionally biased region" description="Polar residues" evidence="8">
    <location>
        <begin position="508"/>
        <end position="523"/>
    </location>
</feature>
<feature type="compositionally biased region" description="Low complexity" evidence="8">
    <location>
        <begin position="995"/>
        <end position="1005"/>
    </location>
</feature>
<feature type="compositionally biased region" description="Polar residues" evidence="8">
    <location>
        <begin position="1163"/>
        <end position="1178"/>
    </location>
</feature>
<organism evidence="10 11">
    <name type="scientific">Ascaris lumbricoides</name>
    <name type="common">Giant roundworm</name>
    <dbReference type="NCBI Taxonomy" id="6252"/>
    <lineage>
        <taxon>Eukaryota</taxon>
        <taxon>Metazoa</taxon>
        <taxon>Ecdysozoa</taxon>
        <taxon>Nematoda</taxon>
        <taxon>Chromadorea</taxon>
        <taxon>Rhabditida</taxon>
        <taxon>Spirurina</taxon>
        <taxon>Ascaridomorpha</taxon>
        <taxon>Ascaridoidea</taxon>
        <taxon>Ascarididae</taxon>
        <taxon>Ascaris</taxon>
    </lineage>
</organism>
<feature type="compositionally biased region" description="Basic and acidic residues" evidence="8">
    <location>
        <begin position="924"/>
        <end position="937"/>
    </location>
</feature>
<dbReference type="InterPro" id="IPR011009">
    <property type="entry name" value="Kinase-like_dom_sf"/>
</dbReference>
<evidence type="ECO:0000256" key="3">
    <source>
        <dbReference type="ARBA" id="ARBA00022679"/>
    </source>
</evidence>
<feature type="compositionally biased region" description="Polar residues" evidence="8">
    <location>
        <begin position="964"/>
        <end position="985"/>
    </location>
</feature>
<evidence type="ECO:0000259" key="9">
    <source>
        <dbReference type="PROSITE" id="PS50011"/>
    </source>
</evidence>
<keyword evidence="3" id="KW-0808">Transferase</keyword>
<feature type="region of interest" description="Disordered" evidence="8">
    <location>
        <begin position="1244"/>
        <end position="1303"/>
    </location>
</feature>
<keyword evidence="5" id="KW-0418">Kinase</keyword>
<dbReference type="FunFam" id="1.10.510.10:FF:000571">
    <property type="entry name" value="Maternal embryonic leucine zipper kinase"/>
    <property type="match status" value="1"/>
</dbReference>
<name>A0A0M3HTD4_ASCLU</name>
<feature type="compositionally biased region" description="Polar residues" evidence="8">
    <location>
        <begin position="1258"/>
        <end position="1276"/>
    </location>
</feature>
<evidence type="ECO:0000256" key="4">
    <source>
        <dbReference type="ARBA" id="ARBA00022741"/>
    </source>
</evidence>
<feature type="compositionally biased region" description="Basic and acidic residues" evidence="8">
    <location>
        <begin position="1277"/>
        <end position="1290"/>
    </location>
</feature>
<dbReference type="GO" id="GO:0005634">
    <property type="term" value="C:nucleus"/>
    <property type="evidence" value="ECO:0007669"/>
    <property type="project" value="TreeGrafter"/>
</dbReference>
<dbReference type="CDD" id="cd14103">
    <property type="entry name" value="STKc_MLCK"/>
    <property type="match status" value="1"/>
</dbReference>
<dbReference type="GO" id="GO:0043065">
    <property type="term" value="P:positive regulation of apoptotic process"/>
    <property type="evidence" value="ECO:0007669"/>
    <property type="project" value="TreeGrafter"/>
</dbReference>
<comment type="cofactor">
    <cofactor evidence="1">
        <name>Mg(2+)</name>
        <dbReference type="ChEBI" id="CHEBI:18420"/>
    </cofactor>
</comment>
<feature type="compositionally biased region" description="Basic and acidic residues" evidence="8">
    <location>
        <begin position="1006"/>
        <end position="1025"/>
    </location>
</feature>
<dbReference type="GO" id="GO:0035556">
    <property type="term" value="P:intracellular signal transduction"/>
    <property type="evidence" value="ECO:0007669"/>
    <property type="project" value="TreeGrafter"/>
</dbReference>
<dbReference type="PANTHER" id="PTHR24342:SF20">
    <property type="entry name" value="MYOSIN LIGHT CHAIN KINASE, SMOOTH MUSCLE"/>
    <property type="match status" value="1"/>
</dbReference>
<feature type="region of interest" description="Disordered" evidence="8">
    <location>
        <begin position="899"/>
        <end position="1053"/>
    </location>
</feature>
<sequence>MVFQGTLSASTSADTSGRIVVDESDYRLEEDKLPFEIKEVVRIRANEKFSKYYECFDEIGEGKFGKVYRCREKATGLELAAKRIKIRRDADRAQVEKEVAIMTQMRHPRIAQIYDAFSTPDNDIILVMEVVRGGELFDRVVDDNYILTEMAVVMIVCQLCEAVSYIHSKNIVHLDIKPENIMCVSQTGNRIKLIDFGLAQYYDGSSNLLFMAGTPEFVAPEVIKFEPIDFHTDMWSIGVITYILLSGISPFLGETLGDTYCAVEKGEWEFDEEAFEGISEAAKDFISKLLVYDQKKRMLPEQCLQHEWIVGSRARAANDLLLSQPNIGKPLSKEGLKSYLKNKRFRKATWALVFLIRFRKHGFMNWKMLDSITTASQSHCTATTAKTPILSADGSQFLRSSTSDVPIADGIGPSTSMGILSKSEAENVNPIHKTASTATKQNDGENEAVEKLLSAVPKKVKGNAISCETPEKKAKVEEEVKSLPKSTPNFDTKQKRNTDSCRRDDDWQTNSSRNRPPVDTSSEINRKANSVAAILSKFAEKDEVAVAPKHLERKSSRAGRTLRDVERPLKKMSSVLLDDLPPAALTQPLEVVQSRCENPKNVVKVRKKETEMNVEQDRRNEKCPPMETCSPSRVSADSAQTTHDGNAPQLRNEVATDRRKSAVTDSHCRVTEATQRSGDPGRVNNTAISKVEKSFKEMRAKESLDERTEEIHCTSMIIPMKVEKSSTVIVKTKTSIKSQNTTSEKSVTKAVNGQLIEESHRSEKNDTSINVRKSMTKHNRGEHMPKPIIENDSRIAQFRSVALQAEMQKKTTGSHEKGETTVELTKAEKTHAGKVHLVHERKLDNTCILTNSATAKNEIQDTAVAKKITSTLRCDLEPHFDESLTLSHKENFASNTCFDGKISTKETSNKSSIKISNEKPPSGRSDKRNRTPKKTDGRTLVSGSDESKASASEIQDNHGEESNAETSRSIDSYRHTLSASTTSRSGTRKNGRTVASRASSDASSESSDHPSAECKKSAAEAKKSDQVSYATTKESTKFSNTSPSMPSKSSKVDLIPPYLSTETEVIPRNSLLKPKIEVTAASKNEPSSMLTLLPSQKENYPSVEMNGKIAMKEVPTKISIVKKKKTIATSVADESCSDVFSNNPPRAVFEKTQVNYSRTTAVENETSKSQLRDTSVGMSSVVADAKRKSTKKGKNIESSSEEETKKPKLSTINTYSKQEYERRQKRVEPKLSWRSELLKSFDDANKKKGKAEGEIQIPKTSCENYSPSADSTSSWNHGKDGYGSDGECMKRPSLKPIASEDKKKMEYRSLANIPSEAKTQKDGKLSKRKVTFSNEVLDPKPTAIKISSIPGFALSRVQSESNIAEKAKISLENTLKIRRMTMDDTRAEELKTITTRRELLVQQGRSKKSEVNNFGWLKTRLESRIIDEKKGQTWKSKNEFKIPICASQNAKRALDMWKNMEQNVKNS</sequence>
<feature type="region of interest" description="Disordered" evidence="8">
    <location>
        <begin position="1163"/>
        <end position="1227"/>
    </location>
</feature>
<dbReference type="PANTHER" id="PTHR24342">
    <property type="entry name" value="SERINE/THREONINE-PROTEIN KINASE 17"/>
    <property type="match status" value="1"/>
</dbReference>
<evidence type="ECO:0000256" key="6">
    <source>
        <dbReference type="ARBA" id="ARBA00022840"/>
    </source>
</evidence>
<feature type="compositionally biased region" description="Polar residues" evidence="8">
    <location>
        <begin position="629"/>
        <end position="644"/>
    </location>
</feature>
<feature type="compositionally biased region" description="Basic and acidic residues" evidence="8">
    <location>
        <begin position="654"/>
        <end position="670"/>
    </location>
</feature>
<keyword evidence="10" id="KW-1185">Reference proteome</keyword>
<dbReference type="PROSITE" id="PS00107">
    <property type="entry name" value="PROTEIN_KINASE_ATP"/>
    <property type="match status" value="1"/>
</dbReference>
<dbReference type="SUPFAM" id="SSF56112">
    <property type="entry name" value="Protein kinase-like (PK-like)"/>
    <property type="match status" value="1"/>
</dbReference>
<evidence type="ECO:0000256" key="8">
    <source>
        <dbReference type="SAM" id="MobiDB-lite"/>
    </source>
</evidence>
<evidence type="ECO:0000256" key="2">
    <source>
        <dbReference type="ARBA" id="ARBA00022527"/>
    </source>
</evidence>
<dbReference type="Gene3D" id="3.30.200.20">
    <property type="entry name" value="Phosphorylase Kinase, domain 1"/>
    <property type="match status" value="1"/>
</dbReference>
<evidence type="ECO:0000256" key="5">
    <source>
        <dbReference type="ARBA" id="ARBA00022777"/>
    </source>
</evidence>
<protein>
    <submittedName>
        <fullName evidence="11">Protein kinase domain-containing protein</fullName>
    </submittedName>
</protein>
<feature type="compositionally biased region" description="Basic and acidic residues" evidence="8">
    <location>
        <begin position="610"/>
        <end position="624"/>
    </location>
</feature>
<evidence type="ECO:0000256" key="1">
    <source>
        <dbReference type="ARBA" id="ARBA00001946"/>
    </source>
</evidence>
<feature type="compositionally biased region" description="Basic and acidic residues" evidence="8">
    <location>
        <begin position="1218"/>
        <end position="1227"/>
    </location>
</feature>
<dbReference type="PROSITE" id="PS50011">
    <property type="entry name" value="PROTEIN_KINASE_DOM"/>
    <property type="match status" value="1"/>
</dbReference>
<dbReference type="Proteomes" id="UP000036681">
    <property type="component" value="Unplaced"/>
</dbReference>
<keyword evidence="2" id="KW-0723">Serine/threonine-protein kinase</keyword>
<dbReference type="GO" id="GO:0004674">
    <property type="term" value="F:protein serine/threonine kinase activity"/>
    <property type="evidence" value="ECO:0007669"/>
    <property type="project" value="UniProtKB-KW"/>
</dbReference>
<feature type="domain" description="Protein kinase" evidence="9">
    <location>
        <begin position="53"/>
        <end position="309"/>
    </location>
</feature>
<feature type="binding site" evidence="7">
    <location>
        <position position="82"/>
    </location>
    <ligand>
        <name>ATP</name>
        <dbReference type="ChEBI" id="CHEBI:30616"/>
    </ligand>
</feature>
<feature type="compositionally biased region" description="Basic and acidic residues" evidence="8">
    <location>
        <begin position="1244"/>
        <end position="1253"/>
    </location>
</feature>
<keyword evidence="4 7" id="KW-0547">Nucleotide-binding</keyword>
<feature type="region of interest" description="Disordered" evidence="8">
    <location>
        <begin position="476"/>
        <end position="524"/>
    </location>
</feature>
<dbReference type="GO" id="GO:0005524">
    <property type="term" value="F:ATP binding"/>
    <property type="evidence" value="ECO:0007669"/>
    <property type="project" value="UniProtKB-UniRule"/>
</dbReference>
<feature type="compositionally biased region" description="Polar residues" evidence="8">
    <location>
        <begin position="1026"/>
        <end position="1041"/>
    </location>
</feature>
<feature type="region of interest" description="Disordered" evidence="8">
    <location>
        <begin position="610"/>
        <end position="685"/>
    </location>
</feature>
<dbReference type="Pfam" id="PF00069">
    <property type="entry name" value="Pkinase"/>
    <property type="match status" value="1"/>
</dbReference>
<dbReference type="InterPro" id="IPR008271">
    <property type="entry name" value="Ser/Thr_kinase_AS"/>
</dbReference>
<dbReference type="InterPro" id="IPR017441">
    <property type="entry name" value="Protein_kinase_ATP_BS"/>
</dbReference>
<feature type="compositionally biased region" description="Polar residues" evidence="8">
    <location>
        <begin position="672"/>
        <end position="685"/>
    </location>
</feature>
<accession>A0A0M3HTD4</accession>